<dbReference type="SUPFAM" id="SSF54719">
    <property type="entry name" value="Fe,Mn superoxide dismutase (SOD), C-terminal domain"/>
    <property type="match status" value="1"/>
</dbReference>
<dbReference type="PIRSF" id="PIRSF000349">
    <property type="entry name" value="SODismutase"/>
    <property type="match status" value="1"/>
</dbReference>
<dbReference type="PRINTS" id="PR01703">
    <property type="entry name" value="MNSODISMTASE"/>
</dbReference>
<evidence type="ECO:0000256" key="3">
    <source>
        <dbReference type="ARBA" id="ARBA00022723"/>
    </source>
</evidence>
<evidence type="ECO:0000256" key="2">
    <source>
        <dbReference type="ARBA" id="ARBA00012682"/>
    </source>
</evidence>
<feature type="binding site" evidence="5">
    <location>
        <position position="26"/>
    </location>
    <ligand>
        <name>Mn(2+)</name>
        <dbReference type="ChEBI" id="CHEBI:29035"/>
    </ligand>
</feature>
<dbReference type="InterPro" id="IPR019831">
    <property type="entry name" value="Mn/Fe_SOD_N"/>
</dbReference>
<comment type="catalytic activity">
    <reaction evidence="6">
        <text>2 superoxide + 2 H(+) = H2O2 + O2</text>
        <dbReference type="Rhea" id="RHEA:20696"/>
        <dbReference type="ChEBI" id="CHEBI:15378"/>
        <dbReference type="ChEBI" id="CHEBI:15379"/>
        <dbReference type="ChEBI" id="CHEBI:16240"/>
        <dbReference type="ChEBI" id="CHEBI:18421"/>
        <dbReference type="EC" id="1.15.1.1"/>
    </reaction>
</comment>
<dbReference type="PROSITE" id="PS00088">
    <property type="entry name" value="SOD_MN"/>
    <property type="match status" value="1"/>
</dbReference>
<keyword evidence="4 6" id="KW-0560">Oxidoreductase</keyword>
<organism evidence="9">
    <name type="scientific">uncultured delta proteobacterium</name>
    <dbReference type="NCBI Taxonomy" id="34034"/>
    <lineage>
        <taxon>Bacteria</taxon>
        <taxon>Deltaproteobacteria</taxon>
        <taxon>environmental samples</taxon>
    </lineage>
</organism>
<dbReference type="EMBL" id="FLUQ01000004">
    <property type="protein sequence ID" value="SBW08669.1"/>
    <property type="molecule type" value="Genomic_DNA"/>
</dbReference>
<gene>
    <name evidence="9" type="primary">sodA</name>
    <name evidence="9" type="ORF">KL86DPRO_40154</name>
</gene>
<dbReference type="EC" id="1.15.1.1" evidence="2 6"/>
<evidence type="ECO:0000256" key="5">
    <source>
        <dbReference type="PIRSR" id="PIRSR000349-1"/>
    </source>
</evidence>
<evidence type="ECO:0000259" key="8">
    <source>
        <dbReference type="Pfam" id="PF02777"/>
    </source>
</evidence>
<feature type="domain" description="Manganese/iron superoxide dismutase N-terminal" evidence="7">
    <location>
        <begin position="5"/>
        <end position="88"/>
    </location>
</feature>
<feature type="binding site" evidence="5">
    <location>
        <position position="162"/>
    </location>
    <ligand>
        <name>Mn(2+)</name>
        <dbReference type="ChEBI" id="CHEBI:29035"/>
    </ligand>
</feature>
<dbReference type="SUPFAM" id="SSF46609">
    <property type="entry name" value="Fe,Mn superoxide dismutase (SOD), N-terminal domain"/>
    <property type="match status" value="1"/>
</dbReference>
<evidence type="ECO:0000259" key="7">
    <source>
        <dbReference type="Pfam" id="PF00081"/>
    </source>
</evidence>
<dbReference type="Pfam" id="PF02777">
    <property type="entry name" value="Sod_Fe_C"/>
    <property type="match status" value="1"/>
</dbReference>
<comment type="similarity">
    <text evidence="1 6">Belongs to the iron/manganese superoxide dismutase family.</text>
</comment>
<feature type="binding site" evidence="5">
    <location>
        <position position="81"/>
    </location>
    <ligand>
        <name>Mn(2+)</name>
        <dbReference type="ChEBI" id="CHEBI:29035"/>
    </ligand>
</feature>
<dbReference type="GO" id="GO:0046872">
    <property type="term" value="F:metal ion binding"/>
    <property type="evidence" value="ECO:0007669"/>
    <property type="project" value="UniProtKB-KW"/>
</dbReference>
<dbReference type="InterPro" id="IPR001189">
    <property type="entry name" value="Mn/Fe_SOD"/>
</dbReference>
<dbReference type="Gene3D" id="1.10.287.990">
    <property type="entry name" value="Fe,Mn superoxide dismutase (SOD) domain"/>
    <property type="match status" value="1"/>
</dbReference>
<dbReference type="InterPro" id="IPR036314">
    <property type="entry name" value="SOD_C_sf"/>
</dbReference>
<evidence type="ECO:0000256" key="6">
    <source>
        <dbReference type="RuleBase" id="RU000414"/>
    </source>
</evidence>
<comment type="function">
    <text evidence="6">Destroys radicals which are normally produced within the cells and which are toxic to biological systems.</text>
</comment>
<name>A0A212KAA6_9DELT</name>
<evidence type="ECO:0000256" key="1">
    <source>
        <dbReference type="ARBA" id="ARBA00008714"/>
    </source>
</evidence>
<sequence>MFARIQLPYGYDALEPHLGADVIKVHYDAHHKTYMEKFNDLVKDVPAFSGMDARKILENLEKAPDAKRDAIRNNGGGFYNHNLYFESMTPKPGDPPSELKKTVEKRFGSIEKMLEELREAATAKVFGSGWAWLVHSGGKLDIAISPNQDLPKRNPALLLPVDMWEHAYYLQYKNKKADYVDAFFNVINWDVVSRRMREASS</sequence>
<dbReference type="GO" id="GO:0005737">
    <property type="term" value="C:cytoplasm"/>
    <property type="evidence" value="ECO:0007669"/>
    <property type="project" value="TreeGrafter"/>
</dbReference>
<protein>
    <recommendedName>
        <fullName evidence="2 6">Superoxide dismutase</fullName>
        <ecNumber evidence="2 6">1.15.1.1</ecNumber>
    </recommendedName>
</protein>
<dbReference type="PANTHER" id="PTHR43595:SF2">
    <property type="entry name" value="SMALL RIBOSOMAL SUBUNIT PROTEIN MS42"/>
    <property type="match status" value="1"/>
</dbReference>
<proteinExistence type="inferred from homology"/>
<dbReference type="PANTHER" id="PTHR43595">
    <property type="entry name" value="37S RIBOSOMAL PROTEIN S26, MITOCHONDRIAL"/>
    <property type="match status" value="1"/>
</dbReference>
<evidence type="ECO:0000313" key="9">
    <source>
        <dbReference type="EMBL" id="SBW08669.1"/>
    </source>
</evidence>
<accession>A0A212KAA6</accession>
<dbReference type="AlphaFoldDB" id="A0A212KAA6"/>
<feature type="binding site" evidence="5">
    <location>
        <position position="166"/>
    </location>
    <ligand>
        <name>Mn(2+)</name>
        <dbReference type="ChEBI" id="CHEBI:29035"/>
    </ligand>
</feature>
<dbReference type="InterPro" id="IPR019832">
    <property type="entry name" value="Mn/Fe_SOD_C"/>
</dbReference>
<dbReference type="Pfam" id="PF00081">
    <property type="entry name" value="Sod_Fe_N"/>
    <property type="match status" value="1"/>
</dbReference>
<dbReference type="Gene3D" id="3.55.40.20">
    <property type="entry name" value="Iron/manganese superoxide dismutase, C-terminal domain"/>
    <property type="match status" value="1"/>
</dbReference>
<reference evidence="9" key="1">
    <citation type="submission" date="2016-04" db="EMBL/GenBank/DDBJ databases">
        <authorList>
            <person name="Evans L.H."/>
            <person name="Alamgir A."/>
            <person name="Owens N."/>
            <person name="Weber N.D."/>
            <person name="Virtaneva K."/>
            <person name="Barbian K."/>
            <person name="Babar A."/>
            <person name="Rosenke K."/>
        </authorList>
    </citation>
    <scope>NUCLEOTIDE SEQUENCE</scope>
    <source>
        <strain evidence="9">86</strain>
    </source>
</reference>
<dbReference type="InterPro" id="IPR036324">
    <property type="entry name" value="Mn/Fe_SOD_N_sf"/>
</dbReference>
<evidence type="ECO:0000256" key="4">
    <source>
        <dbReference type="ARBA" id="ARBA00023002"/>
    </source>
</evidence>
<feature type="domain" description="Manganese/iron superoxide dismutase C-terminal" evidence="8">
    <location>
        <begin position="97"/>
        <end position="195"/>
    </location>
</feature>
<dbReference type="InterPro" id="IPR019833">
    <property type="entry name" value="Mn/Fe_SOD_BS"/>
</dbReference>
<dbReference type="GO" id="GO:0004784">
    <property type="term" value="F:superoxide dismutase activity"/>
    <property type="evidence" value="ECO:0007669"/>
    <property type="project" value="UniProtKB-EC"/>
</dbReference>
<keyword evidence="3 5" id="KW-0479">Metal-binding</keyword>